<proteinExistence type="inferred from homology"/>
<dbReference type="Pfam" id="PF03799">
    <property type="entry name" value="FtsQ_DivIB_C"/>
    <property type="match status" value="1"/>
</dbReference>
<evidence type="ECO:0000313" key="10">
    <source>
        <dbReference type="EMBL" id="SEI82427.1"/>
    </source>
</evidence>
<dbReference type="AlphaFoldDB" id="A0A1H6TYU8"/>
<dbReference type="PROSITE" id="PS51779">
    <property type="entry name" value="POTRA"/>
    <property type="match status" value="1"/>
</dbReference>
<evidence type="ECO:0000313" key="11">
    <source>
        <dbReference type="Proteomes" id="UP000198564"/>
    </source>
</evidence>
<keyword evidence="3 8" id="KW-0132">Cell division</keyword>
<dbReference type="EMBL" id="FNYW01000023">
    <property type="protein sequence ID" value="SEI82427.1"/>
    <property type="molecule type" value="Genomic_DNA"/>
</dbReference>
<keyword evidence="5 8" id="KW-1133">Transmembrane helix</keyword>
<feature type="transmembrane region" description="Helical" evidence="8">
    <location>
        <begin position="32"/>
        <end position="53"/>
    </location>
</feature>
<sequence length="268" mass="31289">MRKNKKKIKKNKKKRNFSESTLISMKNSRKRLIKWMGIVLMFVIVLLISVYFISPYRLLEDVYVTGTDEVYDQEILDSSGLKSGESIWENYLNKSDIELQIEKSNPQIKNVKLTLSDIQDFTLIVKEYKTVAYLSEEQTYKKILENGEILDASVANLNSTHPILHSFEKGTVLVQFLDEYKKLDDNVKKMVSEIEFLRENPDKRLVQIFMNDGNEVLVTIPSFSDRLNYYQEMREAVDQKKGLFDLEAGAYFIPFSSEEETEMLDDVE</sequence>
<dbReference type="RefSeq" id="WP_091635042.1">
    <property type="nucleotide sequence ID" value="NZ_FNYW01000023.1"/>
</dbReference>
<evidence type="ECO:0000256" key="4">
    <source>
        <dbReference type="ARBA" id="ARBA00022692"/>
    </source>
</evidence>
<keyword evidence="11" id="KW-1185">Reference proteome</keyword>
<accession>A0A1H6TYU8</accession>
<dbReference type="PANTHER" id="PTHR37820">
    <property type="entry name" value="CELL DIVISION PROTEIN DIVIB"/>
    <property type="match status" value="1"/>
</dbReference>
<dbReference type="HAMAP" id="MF_00912">
    <property type="entry name" value="DivIB"/>
    <property type="match status" value="1"/>
</dbReference>
<dbReference type="Proteomes" id="UP000198564">
    <property type="component" value="Unassembled WGS sequence"/>
</dbReference>
<keyword evidence="4 8" id="KW-0812">Transmembrane</keyword>
<evidence type="ECO:0000256" key="2">
    <source>
        <dbReference type="ARBA" id="ARBA00022475"/>
    </source>
</evidence>
<evidence type="ECO:0000256" key="5">
    <source>
        <dbReference type="ARBA" id="ARBA00022989"/>
    </source>
</evidence>
<gene>
    <name evidence="8" type="primary">divIB</name>
    <name evidence="10" type="ORF">SAMN04488113_12320</name>
</gene>
<comment type="similarity">
    <text evidence="8">Belongs to the FtsQ/DivIB family. DivIB subfamily.</text>
</comment>
<evidence type="ECO:0000256" key="8">
    <source>
        <dbReference type="HAMAP-Rule" id="MF_00912"/>
    </source>
</evidence>
<protein>
    <recommendedName>
        <fullName evidence="8">Cell division protein DivIB</fullName>
    </recommendedName>
</protein>
<keyword evidence="6 8" id="KW-0472">Membrane</keyword>
<name>A0A1H6TYU8_9LACT</name>
<dbReference type="STRING" id="1130080.SAMN04488113_12320"/>
<evidence type="ECO:0000259" key="9">
    <source>
        <dbReference type="PROSITE" id="PS51779"/>
    </source>
</evidence>
<reference evidence="11" key="1">
    <citation type="submission" date="2016-10" db="EMBL/GenBank/DDBJ databases">
        <authorList>
            <person name="Varghese N."/>
            <person name="Submissions S."/>
        </authorList>
    </citation>
    <scope>NUCLEOTIDE SEQUENCE [LARGE SCALE GENOMIC DNA]</scope>
    <source>
        <strain evidence="11">DSM 25751</strain>
    </source>
</reference>
<keyword evidence="7 8" id="KW-0131">Cell cycle</keyword>
<evidence type="ECO:0000256" key="7">
    <source>
        <dbReference type="ARBA" id="ARBA00023306"/>
    </source>
</evidence>
<comment type="subcellular location">
    <subcellularLocation>
        <location evidence="8">Cell membrane</location>
        <topology evidence="8">Single-pass type II membrane protein</topology>
    </subcellularLocation>
    <subcellularLocation>
        <location evidence="1">Membrane</location>
    </subcellularLocation>
    <text evidence="8">Localizes to the division septum.</text>
</comment>
<comment type="function">
    <text evidence="8">Cell division protein that may be involved in stabilizing or promoting the assembly of the division complex.</text>
</comment>
<organism evidence="10 11">
    <name type="scientific">Alkalibacterium gilvum</name>
    <dbReference type="NCBI Taxonomy" id="1130080"/>
    <lineage>
        <taxon>Bacteria</taxon>
        <taxon>Bacillati</taxon>
        <taxon>Bacillota</taxon>
        <taxon>Bacilli</taxon>
        <taxon>Lactobacillales</taxon>
        <taxon>Carnobacteriaceae</taxon>
        <taxon>Alkalibacterium</taxon>
    </lineage>
</organism>
<dbReference type="InterPro" id="IPR013685">
    <property type="entry name" value="POTRA_FtsQ_type"/>
</dbReference>
<evidence type="ECO:0000256" key="1">
    <source>
        <dbReference type="ARBA" id="ARBA00004370"/>
    </source>
</evidence>
<dbReference type="GO" id="GO:0032153">
    <property type="term" value="C:cell division site"/>
    <property type="evidence" value="ECO:0007669"/>
    <property type="project" value="UniProtKB-UniRule"/>
</dbReference>
<dbReference type="InterPro" id="IPR034746">
    <property type="entry name" value="POTRA"/>
</dbReference>
<dbReference type="InterPro" id="IPR050487">
    <property type="entry name" value="FtsQ_DivIB"/>
</dbReference>
<dbReference type="OrthoDB" id="1819027at2"/>
<dbReference type="Gene3D" id="3.40.50.10960">
    <property type="match status" value="1"/>
</dbReference>
<evidence type="ECO:0000256" key="6">
    <source>
        <dbReference type="ARBA" id="ARBA00023136"/>
    </source>
</evidence>
<feature type="domain" description="POTRA" evidence="9">
    <location>
        <begin position="57"/>
        <end position="128"/>
    </location>
</feature>
<dbReference type="Pfam" id="PF08478">
    <property type="entry name" value="POTRA_1"/>
    <property type="match status" value="1"/>
</dbReference>
<evidence type="ECO:0000256" key="3">
    <source>
        <dbReference type="ARBA" id="ARBA00022618"/>
    </source>
</evidence>
<dbReference type="GO" id="GO:0043093">
    <property type="term" value="P:FtsZ-dependent cytokinesis"/>
    <property type="evidence" value="ECO:0007669"/>
    <property type="project" value="UniProtKB-UniRule"/>
</dbReference>
<dbReference type="InterPro" id="IPR005548">
    <property type="entry name" value="Cell_div_FtsQ/DivIB_C"/>
</dbReference>
<dbReference type="PANTHER" id="PTHR37820:SF1">
    <property type="entry name" value="CELL DIVISION PROTEIN FTSQ"/>
    <property type="match status" value="1"/>
</dbReference>
<keyword evidence="2 8" id="KW-1003">Cell membrane</keyword>
<dbReference type="InterPro" id="IPR026580">
    <property type="entry name" value="DivIB"/>
</dbReference>
<dbReference type="GO" id="GO:0005886">
    <property type="term" value="C:plasma membrane"/>
    <property type="evidence" value="ECO:0007669"/>
    <property type="project" value="UniProtKB-SubCell"/>
</dbReference>